<proteinExistence type="inferred from homology"/>
<name>A0AAD5XJ68_9FUNG</name>
<dbReference type="PRINTS" id="PR00143">
    <property type="entry name" value="CITRTSNTHASE"/>
</dbReference>
<dbReference type="AlphaFoldDB" id="A0AAD5XJ68"/>
<reference evidence="5" key="1">
    <citation type="submission" date="2020-05" db="EMBL/GenBank/DDBJ databases">
        <title>Phylogenomic resolution of chytrid fungi.</title>
        <authorList>
            <person name="Stajich J.E."/>
            <person name="Amses K."/>
            <person name="Simmons R."/>
            <person name="Seto K."/>
            <person name="Myers J."/>
            <person name="Bonds A."/>
            <person name="Quandt C.A."/>
            <person name="Barry K."/>
            <person name="Liu P."/>
            <person name="Grigoriev I."/>
            <person name="Longcore J.E."/>
            <person name="James T.Y."/>
        </authorList>
    </citation>
    <scope>NUCLEOTIDE SEQUENCE</scope>
    <source>
        <strain evidence="5">JEL0513</strain>
    </source>
</reference>
<dbReference type="GO" id="GO:0005759">
    <property type="term" value="C:mitochondrial matrix"/>
    <property type="evidence" value="ECO:0007669"/>
    <property type="project" value="TreeGrafter"/>
</dbReference>
<keyword evidence="6" id="KW-1185">Reference proteome</keyword>
<dbReference type="GO" id="GO:0005975">
    <property type="term" value="P:carbohydrate metabolic process"/>
    <property type="evidence" value="ECO:0007669"/>
    <property type="project" value="TreeGrafter"/>
</dbReference>
<evidence type="ECO:0000256" key="4">
    <source>
        <dbReference type="SAM" id="MobiDB-lite"/>
    </source>
</evidence>
<dbReference type="SUPFAM" id="SSF48256">
    <property type="entry name" value="Citrate synthase"/>
    <property type="match status" value="1"/>
</dbReference>
<dbReference type="InterPro" id="IPR016143">
    <property type="entry name" value="Citrate_synth-like_sm_a-sub"/>
</dbReference>
<evidence type="ECO:0000256" key="2">
    <source>
        <dbReference type="ARBA" id="ARBA00022679"/>
    </source>
</evidence>
<dbReference type="PANTHER" id="PTHR11739:SF4">
    <property type="entry name" value="CITRATE SYNTHASE, PEROXISOMAL"/>
    <property type="match status" value="1"/>
</dbReference>
<accession>A0AAD5XJ68</accession>
<dbReference type="Gene3D" id="1.10.580.10">
    <property type="entry name" value="Citrate Synthase, domain 1"/>
    <property type="match status" value="1"/>
</dbReference>
<evidence type="ECO:0000256" key="1">
    <source>
        <dbReference type="ARBA" id="ARBA00010566"/>
    </source>
</evidence>
<sequence length="751" mass="80508">MTNNEQQFLIVTDKTTGVEIRVPINARFGTVPAAAFAGLKIAQTTPAPDQPQLVPLRILDVGFKNTVVCSSSVSKLNASDGVLRYRGYAVSDLVENSSFLEVAHLLSKLAAVSVTQSDNWTNAVLSHTYLHAELEKQMTTFRYDAHPMGMLIATVASLSTFHPEANPALQGDSMYMLPKSRVTVQDEKQATKALANRSRAILRILGKVPTIASYAYRNRIGRTYNAPMPNCKNYAENFLYMIDKLNEPNYIPDARIVKILDKMFILLAEHGSNCSTITMRHLASSGVDPYTALSGSFGALFGERKSSAVMGMLNLIGSVENIPSFLNLVKEKKTIIRTAAGTLEALPTAAATTTQLKPTRLQGFGHRIYKGVDPRVSICRNLAYELFAILNPSAGTDAALPPSAELAIALETAALSDPWFRARSLYPNIDFWCAVVFDTLGFPPDMFPVLTAIPRSAGFIAHWMESLDDPEYKIYRPRQIFNGVFVRDYVVDREAIDGVDGDGGINGGVGDGVIGGEESGYAKSLPAQANKRLSLNSAALSIDNIEDAKLAEFRVMIDRTRAAIQDLSILTSSSSSKPAGIAEIPMPGRKSSMSLSTSAVGSSSSAVQTRARLAAWMFGKNHNGIESSSGSSGATVYPSDISEKLGKTQAELQDLLEKQQELLELYVGHRQQQTVAAAVAATSVSGSSGNSAAATDAITNVGVSNGNGNGGDLILSRSRSGSVTNIVKLGEPDLLAGSNSPRPIMKKAGEQ</sequence>
<dbReference type="InterPro" id="IPR016142">
    <property type="entry name" value="Citrate_synth-like_lrg_a-sub"/>
</dbReference>
<feature type="region of interest" description="Disordered" evidence="4">
    <location>
        <begin position="732"/>
        <end position="751"/>
    </location>
</feature>
<comment type="caution">
    <text evidence="5">The sequence shown here is derived from an EMBL/GenBank/DDBJ whole genome shotgun (WGS) entry which is preliminary data.</text>
</comment>
<dbReference type="GO" id="GO:0046912">
    <property type="term" value="F:acyltransferase activity, acyl groups converted into alkyl on transfer"/>
    <property type="evidence" value="ECO:0007669"/>
    <property type="project" value="InterPro"/>
</dbReference>
<dbReference type="Pfam" id="PF00285">
    <property type="entry name" value="Citrate_synt"/>
    <property type="match status" value="1"/>
</dbReference>
<organism evidence="5 6">
    <name type="scientific">Physocladia obscura</name>
    <dbReference type="NCBI Taxonomy" id="109957"/>
    <lineage>
        <taxon>Eukaryota</taxon>
        <taxon>Fungi</taxon>
        <taxon>Fungi incertae sedis</taxon>
        <taxon>Chytridiomycota</taxon>
        <taxon>Chytridiomycota incertae sedis</taxon>
        <taxon>Chytridiomycetes</taxon>
        <taxon>Chytridiales</taxon>
        <taxon>Chytriomycetaceae</taxon>
        <taxon>Physocladia</taxon>
    </lineage>
</organism>
<evidence type="ECO:0000313" key="5">
    <source>
        <dbReference type="EMBL" id="KAJ3133938.1"/>
    </source>
</evidence>
<dbReference type="EMBL" id="JADGJH010000204">
    <property type="protein sequence ID" value="KAJ3133938.1"/>
    <property type="molecule type" value="Genomic_DNA"/>
</dbReference>
<dbReference type="GO" id="GO:0006099">
    <property type="term" value="P:tricarboxylic acid cycle"/>
    <property type="evidence" value="ECO:0007669"/>
    <property type="project" value="TreeGrafter"/>
</dbReference>
<dbReference type="InterPro" id="IPR036969">
    <property type="entry name" value="Citrate_synthase_sf"/>
</dbReference>
<evidence type="ECO:0000256" key="3">
    <source>
        <dbReference type="RuleBase" id="RU000441"/>
    </source>
</evidence>
<evidence type="ECO:0000313" key="6">
    <source>
        <dbReference type="Proteomes" id="UP001211907"/>
    </source>
</evidence>
<dbReference type="Gene3D" id="1.10.230.10">
    <property type="entry name" value="Cytochrome P450-Terp, domain 2"/>
    <property type="match status" value="1"/>
</dbReference>
<dbReference type="PANTHER" id="PTHR11739">
    <property type="entry name" value="CITRATE SYNTHASE"/>
    <property type="match status" value="1"/>
</dbReference>
<dbReference type="PROSITE" id="PS00480">
    <property type="entry name" value="CITRATE_SYNTHASE"/>
    <property type="match status" value="1"/>
</dbReference>
<dbReference type="Proteomes" id="UP001211907">
    <property type="component" value="Unassembled WGS sequence"/>
</dbReference>
<dbReference type="InterPro" id="IPR019810">
    <property type="entry name" value="Citrate_synthase_AS"/>
</dbReference>
<protein>
    <recommendedName>
        <fullName evidence="3">Citrate synthase</fullName>
    </recommendedName>
</protein>
<dbReference type="InterPro" id="IPR002020">
    <property type="entry name" value="Citrate_synthase"/>
</dbReference>
<comment type="similarity">
    <text evidence="1 3">Belongs to the citrate synthase family.</text>
</comment>
<keyword evidence="2 3" id="KW-0808">Transferase</keyword>
<gene>
    <name evidence="5" type="ORF">HK100_004008</name>
</gene>